<keyword evidence="5" id="KW-0732">Signal</keyword>
<dbReference type="RefSeq" id="WP_290357698.1">
    <property type="nucleotide sequence ID" value="NZ_JAUHHC010000001.1"/>
</dbReference>
<dbReference type="InterPro" id="IPR008964">
    <property type="entry name" value="Invasin/intimin_cell_adhesion"/>
</dbReference>
<feature type="domain" description="Metallo-beta-lactamase" evidence="6">
    <location>
        <begin position="93"/>
        <end position="266"/>
    </location>
</feature>
<keyword evidence="8" id="KW-1185">Reference proteome</keyword>
<dbReference type="InterPro" id="IPR001018">
    <property type="entry name" value="Beta-lactamase_class-B_CS"/>
</dbReference>
<dbReference type="InterPro" id="IPR013783">
    <property type="entry name" value="Ig-like_fold"/>
</dbReference>
<dbReference type="SUPFAM" id="SSF49373">
    <property type="entry name" value="Invasin/intimin cell-adhesion fragments"/>
    <property type="match status" value="1"/>
</dbReference>
<gene>
    <name evidence="7" type="ORF">QWJ38_03770</name>
</gene>
<sequence length="438" mass="46352">MKHLKRLIRLTALFGAVSAAALSSAQQTQADLHMEATRLNTGDIAQMTFPWRAFYCNLADNNNQLIINERTKNSIRVPLTKIYDDIWYIGSEYVGQYLVRTDTGWVMVDGGNNSAEMLNYNIPALQSLGMGPAAPLHGVLVTHGHGDHDGGAAQMKASTGAPIYLGSGDANNKSYAPIPLDSTATAPFDLQVGGRTFTVLPTPGHTAGATGFVVRGHDGGKEVKLFVAGGSSLPGSLTGIANYLTSSERTYNMIKALKVDATSNPHISWDGSRDRIKQIQTEGLSSPSQFTIGNELLLRGFAIVRECTATRLAQLDPTFSAPVWRVSQIEFMPGSPSTSQISAKLKNGWGPMADRTVTFSLDGSGAACTATTDAEGVATCSSRFGPFRPRVDTITATFAGGTSPGIVDLGAERTAKVSSGCSDLAHAKSIPPGQNCKP</sequence>
<proteinExistence type="predicted"/>
<dbReference type="SUPFAM" id="SSF56281">
    <property type="entry name" value="Metallo-hydrolase/oxidoreductase"/>
    <property type="match status" value="1"/>
</dbReference>
<protein>
    <submittedName>
        <fullName evidence="7">MBL fold metallo-hydrolase</fullName>
    </submittedName>
</protein>
<evidence type="ECO:0000256" key="5">
    <source>
        <dbReference type="SAM" id="SignalP"/>
    </source>
</evidence>
<keyword evidence="4" id="KW-0862">Zinc</keyword>
<dbReference type="EMBL" id="JAUHHC010000001">
    <property type="protein sequence ID" value="MDN3919394.1"/>
    <property type="molecule type" value="Genomic_DNA"/>
</dbReference>
<dbReference type="Proteomes" id="UP001228044">
    <property type="component" value="Unassembled WGS sequence"/>
</dbReference>
<evidence type="ECO:0000256" key="2">
    <source>
        <dbReference type="ARBA" id="ARBA00022723"/>
    </source>
</evidence>
<keyword evidence="2" id="KW-0479">Metal-binding</keyword>
<feature type="signal peptide" evidence="5">
    <location>
        <begin position="1"/>
        <end position="30"/>
    </location>
</feature>
<feature type="chain" id="PRO_5046902910" evidence="5">
    <location>
        <begin position="31"/>
        <end position="438"/>
    </location>
</feature>
<dbReference type="PROSITE" id="PS00743">
    <property type="entry name" value="BETA_LACTAMASE_B_1"/>
    <property type="match status" value="1"/>
</dbReference>
<dbReference type="Gene3D" id="2.60.40.10">
    <property type="entry name" value="Immunoglobulins"/>
    <property type="match status" value="1"/>
</dbReference>
<dbReference type="SMART" id="SM00849">
    <property type="entry name" value="Lactamase_B"/>
    <property type="match status" value="1"/>
</dbReference>
<evidence type="ECO:0000256" key="3">
    <source>
        <dbReference type="ARBA" id="ARBA00022801"/>
    </source>
</evidence>
<organism evidence="7 8">
    <name type="scientific">Roseateles violae</name>
    <dbReference type="NCBI Taxonomy" id="3058042"/>
    <lineage>
        <taxon>Bacteria</taxon>
        <taxon>Pseudomonadati</taxon>
        <taxon>Pseudomonadota</taxon>
        <taxon>Betaproteobacteria</taxon>
        <taxon>Burkholderiales</taxon>
        <taxon>Sphaerotilaceae</taxon>
        <taxon>Roseateles</taxon>
    </lineage>
</organism>
<dbReference type="Gene3D" id="3.60.15.10">
    <property type="entry name" value="Ribonuclease Z/Hydroxyacylglutathione hydrolase-like"/>
    <property type="match status" value="1"/>
</dbReference>
<comment type="cofactor">
    <cofactor evidence="1">
        <name>Zn(2+)</name>
        <dbReference type="ChEBI" id="CHEBI:29105"/>
    </cofactor>
</comment>
<name>A0ABT8DSW1_9BURK</name>
<accession>A0ABT8DSW1</accession>
<dbReference type="Pfam" id="PF00753">
    <property type="entry name" value="Lactamase_B"/>
    <property type="match status" value="1"/>
</dbReference>
<reference evidence="7 8" key="1">
    <citation type="submission" date="2023-06" db="EMBL/GenBank/DDBJ databases">
        <title>Pelomonas sp. PFR6 16S ribosomal RNA gene Genome sequencing and assembly.</title>
        <authorList>
            <person name="Woo H."/>
        </authorList>
    </citation>
    <scope>NUCLEOTIDE SEQUENCE [LARGE SCALE GENOMIC DNA]</scope>
    <source>
        <strain evidence="7 8">PFR6</strain>
    </source>
</reference>
<comment type="caution">
    <text evidence="7">The sequence shown here is derived from an EMBL/GenBank/DDBJ whole genome shotgun (WGS) entry which is preliminary data.</text>
</comment>
<evidence type="ECO:0000313" key="7">
    <source>
        <dbReference type="EMBL" id="MDN3919394.1"/>
    </source>
</evidence>
<evidence type="ECO:0000256" key="4">
    <source>
        <dbReference type="ARBA" id="ARBA00022833"/>
    </source>
</evidence>
<evidence type="ECO:0000256" key="1">
    <source>
        <dbReference type="ARBA" id="ARBA00001947"/>
    </source>
</evidence>
<keyword evidence="3" id="KW-0378">Hydrolase</keyword>
<dbReference type="InterPro" id="IPR036866">
    <property type="entry name" value="RibonucZ/Hydroxyglut_hydro"/>
</dbReference>
<dbReference type="InterPro" id="IPR001279">
    <property type="entry name" value="Metallo-B-lactamas"/>
</dbReference>
<evidence type="ECO:0000259" key="6">
    <source>
        <dbReference type="SMART" id="SM00849"/>
    </source>
</evidence>
<evidence type="ECO:0000313" key="8">
    <source>
        <dbReference type="Proteomes" id="UP001228044"/>
    </source>
</evidence>